<evidence type="ECO:0000256" key="2">
    <source>
        <dbReference type="ARBA" id="ARBA00022448"/>
    </source>
</evidence>
<reference evidence="13 14" key="1">
    <citation type="submission" date="2015-11" db="EMBL/GenBank/DDBJ databases">
        <title>Draft Genome Sequence of the Type Strain Trueperella bernardiae LCDC 89-0504T, Isolated from Blood Culture.</title>
        <authorList>
            <person name="Bernier A.-M."/>
            <person name="Bernard K."/>
        </authorList>
    </citation>
    <scope>NUCLEOTIDE SEQUENCE [LARGE SCALE GENOMIC DNA]</scope>
    <source>
        <strain evidence="13 14">LCDC 89-0504</strain>
    </source>
</reference>
<keyword evidence="5 10" id="KW-0812">Transmembrane</keyword>
<keyword evidence="9 10" id="KW-0472">Membrane</keyword>
<accession>A0A0W1KKE5</accession>
<dbReference type="GO" id="GO:0005524">
    <property type="term" value="F:ATP binding"/>
    <property type="evidence" value="ECO:0007669"/>
    <property type="project" value="UniProtKB-KW"/>
</dbReference>
<keyword evidence="14" id="KW-1185">Reference proteome</keyword>
<proteinExistence type="predicted"/>
<evidence type="ECO:0000256" key="3">
    <source>
        <dbReference type="ARBA" id="ARBA00022475"/>
    </source>
</evidence>
<protein>
    <submittedName>
        <fullName evidence="13">Putative ABC transporter ATP-binding protein</fullName>
    </submittedName>
</protein>
<dbReference type="PROSITE" id="PS50893">
    <property type="entry name" value="ABC_TRANSPORTER_2"/>
    <property type="match status" value="1"/>
</dbReference>
<dbReference type="CDD" id="cd07346">
    <property type="entry name" value="ABC_6TM_exporters"/>
    <property type="match status" value="1"/>
</dbReference>
<dbReference type="SUPFAM" id="SSF90123">
    <property type="entry name" value="ABC transporter transmembrane region"/>
    <property type="match status" value="1"/>
</dbReference>
<feature type="transmembrane region" description="Helical" evidence="10">
    <location>
        <begin position="142"/>
        <end position="162"/>
    </location>
</feature>
<dbReference type="Gene3D" id="1.20.1560.10">
    <property type="entry name" value="ABC transporter type 1, transmembrane domain"/>
    <property type="match status" value="1"/>
</dbReference>
<evidence type="ECO:0000256" key="8">
    <source>
        <dbReference type="ARBA" id="ARBA00022989"/>
    </source>
</evidence>
<feature type="domain" description="ABC transmembrane type-1" evidence="12">
    <location>
        <begin position="27"/>
        <end position="308"/>
    </location>
</feature>
<keyword evidence="6" id="KW-0547">Nucleotide-binding</keyword>
<dbReference type="Proteomes" id="UP000054404">
    <property type="component" value="Unassembled WGS sequence"/>
</dbReference>
<dbReference type="InterPro" id="IPR003439">
    <property type="entry name" value="ABC_transporter-like_ATP-bd"/>
</dbReference>
<dbReference type="OrthoDB" id="9806127at2"/>
<dbReference type="Pfam" id="PF00005">
    <property type="entry name" value="ABC_tran"/>
    <property type="match status" value="1"/>
</dbReference>
<evidence type="ECO:0000259" key="12">
    <source>
        <dbReference type="PROSITE" id="PS50929"/>
    </source>
</evidence>
<evidence type="ECO:0000313" key="14">
    <source>
        <dbReference type="Proteomes" id="UP000054404"/>
    </source>
</evidence>
<keyword evidence="2" id="KW-0813">Transport</keyword>
<keyword evidence="7 13" id="KW-0067">ATP-binding</keyword>
<dbReference type="GO" id="GO:0015421">
    <property type="term" value="F:ABC-type oligopeptide transporter activity"/>
    <property type="evidence" value="ECO:0007669"/>
    <property type="project" value="TreeGrafter"/>
</dbReference>
<dbReference type="PANTHER" id="PTHR43394:SF1">
    <property type="entry name" value="ATP-BINDING CASSETTE SUB-FAMILY B MEMBER 10, MITOCHONDRIAL"/>
    <property type="match status" value="1"/>
</dbReference>
<dbReference type="InterPro" id="IPR039421">
    <property type="entry name" value="Type_1_exporter"/>
</dbReference>
<evidence type="ECO:0000256" key="6">
    <source>
        <dbReference type="ARBA" id="ARBA00022741"/>
    </source>
</evidence>
<dbReference type="STRING" id="59561.AQZ59_01111"/>
<name>A0A0W1KKE5_9ACTO</name>
<gene>
    <name evidence="13" type="ORF">AQZ59_01111</name>
</gene>
<evidence type="ECO:0000313" key="13">
    <source>
        <dbReference type="EMBL" id="KTF04135.1"/>
    </source>
</evidence>
<dbReference type="Gene3D" id="3.40.50.300">
    <property type="entry name" value="P-loop containing nucleotide triphosphate hydrolases"/>
    <property type="match status" value="1"/>
</dbReference>
<feature type="transmembrane region" description="Helical" evidence="10">
    <location>
        <begin position="66"/>
        <end position="84"/>
    </location>
</feature>
<evidence type="ECO:0000256" key="1">
    <source>
        <dbReference type="ARBA" id="ARBA00004651"/>
    </source>
</evidence>
<dbReference type="RefSeq" id="WP_068538794.1">
    <property type="nucleotide sequence ID" value="NZ_CALTZF010000009.1"/>
</dbReference>
<dbReference type="GO" id="GO:0005886">
    <property type="term" value="C:plasma membrane"/>
    <property type="evidence" value="ECO:0007669"/>
    <property type="project" value="UniProtKB-SubCell"/>
</dbReference>
<dbReference type="InterPro" id="IPR036640">
    <property type="entry name" value="ABC1_TM_sf"/>
</dbReference>
<evidence type="ECO:0000256" key="7">
    <source>
        <dbReference type="ARBA" id="ARBA00022840"/>
    </source>
</evidence>
<keyword evidence="8 10" id="KW-1133">Transmembrane helix</keyword>
<dbReference type="SUPFAM" id="SSF52540">
    <property type="entry name" value="P-loop containing nucleoside triphosphate hydrolases"/>
    <property type="match status" value="1"/>
</dbReference>
<dbReference type="InterPro" id="IPR011527">
    <property type="entry name" value="ABC1_TM_dom"/>
</dbReference>
<dbReference type="Pfam" id="PF00664">
    <property type="entry name" value="ABC_membrane"/>
    <property type="match status" value="1"/>
</dbReference>
<feature type="transmembrane region" description="Helical" evidence="10">
    <location>
        <begin position="26"/>
        <end position="46"/>
    </location>
</feature>
<keyword evidence="4" id="KW-0997">Cell inner membrane</keyword>
<evidence type="ECO:0000256" key="10">
    <source>
        <dbReference type="SAM" id="Phobius"/>
    </source>
</evidence>
<dbReference type="EMBL" id="LNIZ01000004">
    <property type="protein sequence ID" value="KTF04135.1"/>
    <property type="molecule type" value="Genomic_DNA"/>
</dbReference>
<feature type="domain" description="ABC transporter" evidence="11">
    <location>
        <begin position="339"/>
        <end position="572"/>
    </location>
</feature>
<dbReference type="InterPro" id="IPR027417">
    <property type="entry name" value="P-loop_NTPase"/>
</dbReference>
<organism evidence="13 14">
    <name type="scientific">Trueperella bernardiae</name>
    <dbReference type="NCBI Taxonomy" id="59561"/>
    <lineage>
        <taxon>Bacteria</taxon>
        <taxon>Bacillati</taxon>
        <taxon>Actinomycetota</taxon>
        <taxon>Actinomycetes</taxon>
        <taxon>Actinomycetales</taxon>
        <taxon>Actinomycetaceae</taxon>
        <taxon>Trueperella</taxon>
    </lineage>
</organism>
<dbReference type="GO" id="GO:0016887">
    <property type="term" value="F:ATP hydrolysis activity"/>
    <property type="evidence" value="ECO:0007669"/>
    <property type="project" value="InterPro"/>
</dbReference>
<dbReference type="SMART" id="SM00382">
    <property type="entry name" value="AAA"/>
    <property type="match status" value="1"/>
</dbReference>
<dbReference type="PROSITE" id="PS50929">
    <property type="entry name" value="ABC_TM1F"/>
    <property type="match status" value="1"/>
</dbReference>
<feature type="transmembrane region" description="Helical" evidence="10">
    <location>
        <begin position="168"/>
        <end position="185"/>
    </location>
</feature>
<dbReference type="InterPro" id="IPR003593">
    <property type="entry name" value="AAA+_ATPase"/>
</dbReference>
<evidence type="ECO:0000256" key="9">
    <source>
        <dbReference type="ARBA" id="ARBA00023136"/>
    </source>
</evidence>
<keyword evidence="3" id="KW-1003">Cell membrane</keyword>
<dbReference type="PANTHER" id="PTHR43394">
    <property type="entry name" value="ATP-DEPENDENT PERMEASE MDL1, MITOCHONDRIAL"/>
    <property type="match status" value="1"/>
</dbReference>
<evidence type="ECO:0000259" key="11">
    <source>
        <dbReference type="PROSITE" id="PS50893"/>
    </source>
</evidence>
<evidence type="ECO:0000256" key="4">
    <source>
        <dbReference type="ARBA" id="ARBA00022519"/>
    </source>
</evidence>
<dbReference type="AlphaFoldDB" id="A0A0W1KKE5"/>
<dbReference type="FunFam" id="3.40.50.300:FF:001001">
    <property type="entry name" value="Multidrug ABC transporter ATP-binding protein"/>
    <property type="match status" value="1"/>
</dbReference>
<feature type="transmembrane region" description="Helical" evidence="10">
    <location>
        <begin position="249"/>
        <end position="268"/>
    </location>
</feature>
<evidence type="ECO:0000256" key="5">
    <source>
        <dbReference type="ARBA" id="ARBA00022692"/>
    </source>
</evidence>
<sequence>MKLPIATNRTVGAKMLELFAAYKDEFLLVIATQIVVAVAAVITPWIIGRSFDALAGGAQAAVIRTYVVAIAISMLANVVATWFADFRSRVLGQKVFHELRVRLVEAVMHLPLSTVEAAGTGDLLGRTTADVNRVEFIIRQGVSRIMVLSFQVVVTVVAAFLVEWRVGFVVLLSFVPMYFVVRKYLRRTIAVYLAASALNAEVSGDITETVEQSATVDSLAMSEVRIRRTSVLLREYWDNERYSGLMRSYLVISLLAVLYAPMVISILWGAWLVGLGYVTVGAVIAVTLYAQQLRVPLDELAWWFDELQFAAVALARIFGVAEVEADRVAGDAVPASSAVSVEGVSFSYRDGRPVLRDVSLEVAPGERLAIVGPSGAGKSTLGRLIAAVNPPGCGSIRVGGVEVTALPEALLHQTIALVTQENHVFVGTIADNLRFAKEDATDAELLAALATVDATWVERLEKGLQTRVGSGEKELAPSQAQQLALARIVLLDPDVLILDEATSLLDPTVARSAEQSLLRLLEGRTVISIAHRLYTAYDADRVAVMIDGEVAELGSHDELVARGGEYASLWEAWQQD</sequence>
<comment type="subcellular location">
    <subcellularLocation>
        <location evidence="1">Cell membrane</location>
        <topology evidence="1">Multi-pass membrane protein</topology>
    </subcellularLocation>
</comment>
<dbReference type="PATRIC" id="fig|59561.3.peg.1101"/>
<comment type="caution">
    <text evidence="13">The sequence shown here is derived from an EMBL/GenBank/DDBJ whole genome shotgun (WGS) entry which is preliminary data.</text>
</comment>